<keyword evidence="2" id="KW-0732">Signal</keyword>
<dbReference type="EMBL" id="FMVT01000009">
    <property type="protein sequence ID" value="SCY77774.1"/>
    <property type="molecule type" value="Genomic_DNA"/>
</dbReference>
<name>A0A1G5IPC3_9RHOB</name>
<dbReference type="PROSITE" id="PS51257">
    <property type="entry name" value="PROKAR_LIPOPROTEIN"/>
    <property type="match status" value="1"/>
</dbReference>
<dbReference type="PANTHER" id="PTHR31157:SF1">
    <property type="entry name" value="SCP DOMAIN-CONTAINING PROTEIN"/>
    <property type="match status" value="1"/>
</dbReference>
<evidence type="ECO:0000313" key="5">
    <source>
        <dbReference type="Proteomes" id="UP000199502"/>
    </source>
</evidence>
<evidence type="ECO:0000313" key="4">
    <source>
        <dbReference type="EMBL" id="SCY77774.1"/>
    </source>
</evidence>
<feature type="domain" description="SCP" evidence="3">
    <location>
        <begin position="59"/>
        <end position="174"/>
    </location>
</feature>
<sequence length="178" mass="18418">MNKLVPALLMLSSALLLAACGTPPATSGAEDPYAVQVGTAGTATCPTTTAQENSVGAAATNQARRQAGLPPVQPSPRLALVAARHACDMAQRGRMTHIGSTTTGPAARVRAAGYQPRITAENIAAGPFSQTRVLGEWTGSQGHLKNILLPQVSEFGIGQAIAEDGRTRYWTAIYAAPK</sequence>
<gene>
    <name evidence="4" type="ORF">SAMN05660710_02730</name>
</gene>
<feature type="region of interest" description="Disordered" evidence="1">
    <location>
        <begin position="53"/>
        <end position="74"/>
    </location>
</feature>
<dbReference type="RefSeq" id="WP_245686674.1">
    <property type="nucleotide sequence ID" value="NZ_FMVT01000009.1"/>
</dbReference>
<dbReference type="STRING" id="336292.SAMN05660710_02730"/>
<feature type="chain" id="PRO_5011740731" evidence="2">
    <location>
        <begin position="19"/>
        <end position="178"/>
    </location>
</feature>
<dbReference type="Pfam" id="PF00188">
    <property type="entry name" value="CAP"/>
    <property type="match status" value="1"/>
</dbReference>
<accession>A0A1G5IPC3</accession>
<organism evidence="4 5">
    <name type="scientific">Paracoccus tibetensis</name>
    <dbReference type="NCBI Taxonomy" id="336292"/>
    <lineage>
        <taxon>Bacteria</taxon>
        <taxon>Pseudomonadati</taxon>
        <taxon>Pseudomonadota</taxon>
        <taxon>Alphaproteobacteria</taxon>
        <taxon>Rhodobacterales</taxon>
        <taxon>Paracoccaceae</taxon>
        <taxon>Paracoccus</taxon>
    </lineage>
</organism>
<evidence type="ECO:0000259" key="3">
    <source>
        <dbReference type="Pfam" id="PF00188"/>
    </source>
</evidence>
<feature type="compositionally biased region" description="Polar residues" evidence="1">
    <location>
        <begin position="53"/>
        <end position="64"/>
    </location>
</feature>
<dbReference type="Proteomes" id="UP000199502">
    <property type="component" value="Unassembled WGS sequence"/>
</dbReference>
<dbReference type="Gene3D" id="3.40.33.10">
    <property type="entry name" value="CAP"/>
    <property type="match status" value="1"/>
</dbReference>
<dbReference type="SUPFAM" id="SSF55797">
    <property type="entry name" value="PR-1-like"/>
    <property type="match status" value="1"/>
</dbReference>
<dbReference type="AlphaFoldDB" id="A0A1G5IPC3"/>
<evidence type="ECO:0000256" key="1">
    <source>
        <dbReference type="SAM" id="MobiDB-lite"/>
    </source>
</evidence>
<reference evidence="4 5" key="1">
    <citation type="submission" date="2016-10" db="EMBL/GenBank/DDBJ databases">
        <authorList>
            <person name="de Groot N.N."/>
        </authorList>
    </citation>
    <scope>NUCLEOTIDE SEQUENCE [LARGE SCALE GENOMIC DNA]</scope>
    <source>
        <strain evidence="4 5">CGMCC 1.8925</strain>
    </source>
</reference>
<dbReference type="CDD" id="cd05379">
    <property type="entry name" value="CAP_bacterial"/>
    <property type="match status" value="1"/>
</dbReference>
<dbReference type="PANTHER" id="PTHR31157">
    <property type="entry name" value="SCP DOMAIN-CONTAINING PROTEIN"/>
    <property type="match status" value="1"/>
</dbReference>
<dbReference type="InterPro" id="IPR014044">
    <property type="entry name" value="CAP_dom"/>
</dbReference>
<evidence type="ECO:0000256" key="2">
    <source>
        <dbReference type="SAM" id="SignalP"/>
    </source>
</evidence>
<dbReference type="InterPro" id="IPR035940">
    <property type="entry name" value="CAP_sf"/>
</dbReference>
<proteinExistence type="predicted"/>
<protein>
    <submittedName>
        <fullName evidence="4">Uncharacterized conserved protein YkwD, contains CAP (CSP/antigen 5/PR1) domain</fullName>
    </submittedName>
</protein>
<feature type="signal peptide" evidence="2">
    <location>
        <begin position="1"/>
        <end position="18"/>
    </location>
</feature>
<keyword evidence="5" id="KW-1185">Reference proteome</keyword>